<evidence type="ECO:0000256" key="2">
    <source>
        <dbReference type="ARBA" id="ARBA00019205"/>
    </source>
</evidence>
<feature type="domain" description="Quinolinate phosphoribosyl transferase N-terminal" evidence="7">
    <location>
        <begin position="30"/>
        <end position="112"/>
    </location>
</feature>
<dbReference type="RefSeq" id="WP_081482844.1">
    <property type="nucleotide sequence ID" value="NZ_VITL01000003.1"/>
</dbReference>
<dbReference type="InterPro" id="IPR013785">
    <property type="entry name" value="Aldolase_TIM"/>
</dbReference>
<comment type="caution">
    <text evidence="8">The sequence shown here is derived from an EMBL/GenBank/DDBJ whole genome shotgun (WGS) entry which is preliminary data.</text>
</comment>
<proteinExistence type="inferred from homology"/>
<dbReference type="InterPro" id="IPR036068">
    <property type="entry name" value="Nicotinate_pribotase-like_C"/>
</dbReference>
<evidence type="ECO:0000256" key="1">
    <source>
        <dbReference type="ARBA" id="ARBA00009400"/>
    </source>
</evidence>
<evidence type="ECO:0000259" key="6">
    <source>
        <dbReference type="Pfam" id="PF01729"/>
    </source>
</evidence>
<dbReference type="Gene3D" id="3.20.20.70">
    <property type="entry name" value="Aldolase class I"/>
    <property type="match status" value="1"/>
</dbReference>
<sequence length="293" mass="30039">MSFSSSVNGLPPLPATLIDALLAEDVPFGDLTTRALGIGGQPGLMNFSARDEQVVCGSEEAAAILTRLGATVDVLRSSGGRVTPGTPLLRATGPAGALHMGWKTAQTLMEWAAGIATATNAIVLAAASGGAAAGTVAVACTRKAPPLTRALAMRAVVAGGGVMHRVGLSDTILVFPEHLAFMDPHDGLAQAVQTLRRTAPERRIVIEVTSPDQAIAAARAGADILQMEKFPVRDVARLAERLKALSLCPRLAAAGGINARNVADYVAAGADLVVTSAPYTAPPCDVQVELKAR</sequence>
<dbReference type="InterPro" id="IPR022412">
    <property type="entry name" value="Quinolinate_PRibosylTrfase_N"/>
</dbReference>
<dbReference type="InterPro" id="IPR027277">
    <property type="entry name" value="NadC/ModD"/>
</dbReference>
<dbReference type="EMBL" id="JABEQG010000030">
    <property type="protein sequence ID" value="MBB2157425.1"/>
    <property type="molecule type" value="Genomic_DNA"/>
</dbReference>
<dbReference type="GO" id="GO:0005737">
    <property type="term" value="C:cytoplasm"/>
    <property type="evidence" value="ECO:0007669"/>
    <property type="project" value="TreeGrafter"/>
</dbReference>
<dbReference type="Pfam" id="PF02749">
    <property type="entry name" value="QRPTase_N"/>
    <property type="match status" value="1"/>
</dbReference>
<evidence type="ECO:0000256" key="3">
    <source>
        <dbReference type="ARBA" id="ARBA00022676"/>
    </source>
</evidence>
<dbReference type="Gene3D" id="3.90.1170.20">
    <property type="entry name" value="Quinolinate phosphoribosyl transferase, N-terminal domain"/>
    <property type="match status" value="1"/>
</dbReference>
<accession>A0A7W4NN61</accession>
<dbReference type="InterPro" id="IPR037128">
    <property type="entry name" value="Quinolinate_PRibosylTase_N_sf"/>
</dbReference>
<dbReference type="FunFam" id="3.20.20.70:FF:000030">
    <property type="entry name" value="Nicotinate-nucleotide pyrophosphorylase, carboxylating"/>
    <property type="match status" value="1"/>
</dbReference>
<dbReference type="GO" id="GO:0004514">
    <property type="term" value="F:nicotinate-nucleotide diphosphorylase (carboxylating) activity"/>
    <property type="evidence" value="ECO:0007669"/>
    <property type="project" value="InterPro"/>
</dbReference>
<name>A0A7W4NN61_GLUDI</name>
<dbReference type="AlphaFoldDB" id="A0A7W4NN61"/>
<organism evidence="8 9">
    <name type="scientific">Gluconacetobacter diazotrophicus</name>
    <name type="common">Acetobacter diazotrophicus</name>
    <dbReference type="NCBI Taxonomy" id="33996"/>
    <lineage>
        <taxon>Bacteria</taxon>
        <taxon>Pseudomonadati</taxon>
        <taxon>Pseudomonadota</taxon>
        <taxon>Alphaproteobacteria</taxon>
        <taxon>Acetobacterales</taxon>
        <taxon>Acetobacteraceae</taxon>
        <taxon>Gluconacetobacter</taxon>
    </lineage>
</organism>
<dbReference type="GO" id="GO:0034213">
    <property type="term" value="P:quinolinate catabolic process"/>
    <property type="evidence" value="ECO:0007669"/>
    <property type="project" value="TreeGrafter"/>
</dbReference>
<keyword evidence="4 5" id="KW-0808">Transferase</keyword>
<dbReference type="InterPro" id="IPR006242">
    <property type="entry name" value="ModD"/>
</dbReference>
<gene>
    <name evidence="8" type="primary">modD</name>
    <name evidence="8" type="ORF">HLH33_14060</name>
</gene>
<comment type="similarity">
    <text evidence="1 5">Belongs to the NadC/ModD family.</text>
</comment>
<dbReference type="PANTHER" id="PTHR32179:SF4">
    <property type="entry name" value="PYROPHOSPHORYLASE MODD-RELATED"/>
    <property type="match status" value="1"/>
</dbReference>
<dbReference type="InterPro" id="IPR002638">
    <property type="entry name" value="Quinolinate_PRibosylTrfase_C"/>
</dbReference>
<dbReference type="PANTHER" id="PTHR32179">
    <property type="entry name" value="NICOTINATE-NUCLEOTIDE PYROPHOSPHORYLASE [CARBOXYLATING]"/>
    <property type="match status" value="1"/>
</dbReference>
<feature type="domain" description="Quinolinate phosphoribosyl transferase C-terminal" evidence="6">
    <location>
        <begin position="115"/>
        <end position="288"/>
    </location>
</feature>
<dbReference type="Proteomes" id="UP000550787">
    <property type="component" value="Unassembled WGS sequence"/>
</dbReference>
<keyword evidence="3 5" id="KW-0328">Glycosyltransferase</keyword>
<evidence type="ECO:0000256" key="5">
    <source>
        <dbReference type="PIRNR" id="PIRNR006250"/>
    </source>
</evidence>
<evidence type="ECO:0000259" key="7">
    <source>
        <dbReference type="Pfam" id="PF02749"/>
    </source>
</evidence>
<protein>
    <recommendedName>
        <fullName evidence="2">Putative pyrophosphorylase ModD</fullName>
    </recommendedName>
</protein>
<dbReference type="CDD" id="cd01573">
    <property type="entry name" value="modD_like"/>
    <property type="match status" value="1"/>
</dbReference>
<evidence type="ECO:0000313" key="8">
    <source>
        <dbReference type="EMBL" id="MBB2157425.1"/>
    </source>
</evidence>
<dbReference type="SUPFAM" id="SSF54675">
    <property type="entry name" value="Nicotinate/Quinolinate PRTase N-terminal domain-like"/>
    <property type="match status" value="1"/>
</dbReference>
<dbReference type="PIRSF" id="PIRSF006250">
    <property type="entry name" value="NadC_ModD"/>
    <property type="match status" value="1"/>
</dbReference>
<reference evidence="8 9" key="1">
    <citation type="submission" date="2020-04" db="EMBL/GenBank/DDBJ databases">
        <title>Description of novel Gluconacetobacter.</title>
        <authorList>
            <person name="Sombolestani A."/>
        </authorList>
    </citation>
    <scope>NUCLEOTIDE SEQUENCE [LARGE SCALE GENOMIC DNA]</scope>
    <source>
        <strain evidence="8 9">LMG 7603</strain>
    </source>
</reference>
<dbReference type="SUPFAM" id="SSF51690">
    <property type="entry name" value="Nicotinate/Quinolinate PRTase C-terminal domain-like"/>
    <property type="match status" value="1"/>
</dbReference>
<dbReference type="NCBIfam" id="TIGR01334">
    <property type="entry name" value="modD"/>
    <property type="match status" value="1"/>
</dbReference>
<evidence type="ECO:0000313" key="9">
    <source>
        <dbReference type="Proteomes" id="UP000550787"/>
    </source>
</evidence>
<evidence type="ECO:0000256" key="4">
    <source>
        <dbReference type="ARBA" id="ARBA00022679"/>
    </source>
</evidence>
<dbReference type="GO" id="GO:0009435">
    <property type="term" value="P:NAD+ biosynthetic process"/>
    <property type="evidence" value="ECO:0007669"/>
    <property type="project" value="InterPro"/>
</dbReference>
<dbReference type="Pfam" id="PF01729">
    <property type="entry name" value="QRPTase_C"/>
    <property type="match status" value="1"/>
</dbReference>